<keyword evidence="1" id="KW-1133">Transmembrane helix</keyword>
<evidence type="ECO:0000313" key="3">
    <source>
        <dbReference type="EMBL" id="MBB4961581.1"/>
    </source>
</evidence>
<feature type="transmembrane region" description="Helical" evidence="1">
    <location>
        <begin position="245"/>
        <end position="266"/>
    </location>
</feature>
<name>A0A7W7SVA4_9ACTN</name>
<feature type="domain" description="DUF1206" evidence="2">
    <location>
        <begin position="111"/>
        <end position="175"/>
    </location>
</feature>
<evidence type="ECO:0000256" key="1">
    <source>
        <dbReference type="SAM" id="Phobius"/>
    </source>
</evidence>
<accession>A0A7W7SVA4</accession>
<dbReference type="Pfam" id="PF06724">
    <property type="entry name" value="DUF1206"/>
    <property type="match status" value="3"/>
</dbReference>
<dbReference type="Proteomes" id="UP000578819">
    <property type="component" value="Unassembled WGS sequence"/>
</dbReference>
<sequence length="273" mass="29234">MSLTRDAQAAATRTADNGLLETLARAGFIGYGIVHLLFAWLALQIAFDRPTEEGDQSGALRTLAAQPLGKFLVVAICVGLVAMAVWQALEAAVGHRDEQGRQRLLERITSAGRALVYLYFAWTGVKVVRNAASSSADKQQALTEQVMSSTGGRWLVGLVGLGLAALGAGLVYYGAVKRFERHLKTEQMSAQVRKVSRRLGMAGYVAKGVAYGIAGLLVLVAAVRYDPEKARGLDGALHTLREQPYGAVLLVLVALGIASFATFCLVQSKYRKV</sequence>
<feature type="transmembrane region" description="Helical" evidence="1">
    <location>
        <begin position="68"/>
        <end position="89"/>
    </location>
</feature>
<protein>
    <recommendedName>
        <fullName evidence="2">DUF1206 domain-containing protein</fullName>
    </recommendedName>
</protein>
<keyword evidence="1" id="KW-0472">Membrane</keyword>
<feature type="domain" description="DUF1206" evidence="2">
    <location>
        <begin position="26"/>
        <end position="93"/>
    </location>
</feature>
<reference evidence="3 4" key="1">
    <citation type="submission" date="2020-08" db="EMBL/GenBank/DDBJ databases">
        <title>Sequencing the genomes of 1000 actinobacteria strains.</title>
        <authorList>
            <person name="Klenk H.-P."/>
        </authorList>
    </citation>
    <scope>NUCLEOTIDE SEQUENCE [LARGE SCALE GENOMIC DNA]</scope>
    <source>
        <strain evidence="3 4">DSM 45886</strain>
    </source>
</reference>
<evidence type="ECO:0000259" key="2">
    <source>
        <dbReference type="Pfam" id="PF06724"/>
    </source>
</evidence>
<gene>
    <name evidence="3" type="ORF">FHR38_005314</name>
</gene>
<feature type="domain" description="DUF1206" evidence="2">
    <location>
        <begin position="202"/>
        <end position="271"/>
    </location>
</feature>
<proteinExistence type="predicted"/>
<feature type="transmembrane region" description="Helical" evidence="1">
    <location>
        <begin position="28"/>
        <end position="47"/>
    </location>
</feature>
<feature type="transmembrane region" description="Helical" evidence="1">
    <location>
        <begin position="154"/>
        <end position="175"/>
    </location>
</feature>
<dbReference type="EMBL" id="JACHJW010000001">
    <property type="protein sequence ID" value="MBB4961581.1"/>
    <property type="molecule type" value="Genomic_DNA"/>
</dbReference>
<dbReference type="RefSeq" id="WP_184537193.1">
    <property type="nucleotide sequence ID" value="NZ_JACHJW010000001.1"/>
</dbReference>
<comment type="caution">
    <text evidence="3">The sequence shown here is derived from an EMBL/GenBank/DDBJ whole genome shotgun (WGS) entry which is preliminary data.</text>
</comment>
<keyword evidence="4" id="KW-1185">Reference proteome</keyword>
<keyword evidence="1" id="KW-0812">Transmembrane</keyword>
<dbReference type="InterPro" id="IPR009597">
    <property type="entry name" value="DUF1206"/>
</dbReference>
<dbReference type="AlphaFoldDB" id="A0A7W7SVA4"/>
<organism evidence="3 4">
    <name type="scientific">Micromonospora polyrhachis</name>
    <dbReference type="NCBI Taxonomy" id="1282883"/>
    <lineage>
        <taxon>Bacteria</taxon>
        <taxon>Bacillati</taxon>
        <taxon>Actinomycetota</taxon>
        <taxon>Actinomycetes</taxon>
        <taxon>Micromonosporales</taxon>
        <taxon>Micromonosporaceae</taxon>
        <taxon>Micromonospora</taxon>
    </lineage>
</organism>
<feature type="transmembrane region" description="Helical" evidence="1">
    <location>
        <begin position="204"/>
        <end position="225"/>
    </location>
</feature>
<evidence type="ECO:0000313" key="4">
    <source>
        <dbReference type="Proteomes" id="UP000578819"/>
    </source>
</evidence>